<accession>A0A507BKA3</accession>
<dbReference type="Gene3D" id="3.40.50.720">
    <property type="entry name" value="NAD(P)-binding Rossmann-like Domain"/>
    <property type="match status" value="1"/>
</dbReference>
<reference evidence="4 5" key="1">
    <citation type="submission" date="2019-06" db="EMBL/GenBank/DDBJ databases">
        <title>Draft genome sequence of the filamentous fungus Phialemoniopsis curvata isolated from diesel fuel.</title>
        <authorList>
            <person name="Varaljay V.A."/>
            <person name="Lyon W.J."/>
            <person name="Crouch A.L."/>
            <person name="Drake C.E."/>
            <person name="Hollomon J.M."/>
            <person name="Nadeau L.J."/>
            <person name="Nunn H.S."/>
            <person name="Stevenson B.S."/>
            <person name="Bojanowski C.L."/>
            <person name="Crookes-Goodson W.J."/>
        </authorList>
    </citation>
    <scope>NUCLEOTIDE SEQUENCE [LARGE SCALE GENOMIC DNA]</scope>
    <source>
        <strain evidence="4 5">D216</strain>
    </source>
</reference>
<dbReference type="Proteomes" id="UP000319257">
    <property type="component" value="Unassembled WGS sequence"/>
</dbReference>
<dbReference type="InterPro" id="IPR036291">
    <property type="entry name" value="NAD(P)-bd_dom_sf"/>
</dbReference>
<evidence type="ECO:0000313" key="4">
    <source>
        <dbReference type="EMBL" id="TPX17120.1"/>
    </source>
</evidence>
<gene>
    <name evidence="4" type="ORF">E0L32_003238</name>
</gene>
<dbReference type="InParanoid" id="A0A507BKA3"/>
<dbReference type="PANTHER" id="PTHR10366">
    <property type="entry name" value="NAD DEPENDENT EPIMERASE/DEHYDRATASE"/>
    <property type="match status" value="1"/>
</dbReference>
<dbReference type="OrthoDB" id="2735536at2759"/>
<feature type="domain" description="NAD-dependent epimerase/dehydratase" evidence="3">
    <location>
        <begin position="5"/>
        <end position="269"/>
    </location>
</feature>
<dbReference type="AlphaFoldDB" id="A0A507BKA3"/>
<comment type="similarity">
    <text evidence="2">Belongs to the NAD(P)-dependent epimerase/dehydratase family. Dihydroflavonol-4-reductase subfamily.</text>
</comment>
<name>A0A507BKA3_9PEZI</name>
<dbReference type="GeneID" id="41970685"/>
<dbReference type="RefSeq" id="XP_030998831.1">
    <property type="nucleotide sequence ID" value="XM_031137516.1"/>
</dbReference>
<dbReference type="PANTHER" id="PTHR10366:SF564">
    <property type="entry name" value="STEROL-4-ALPHA-CARBOXYLATE 3-DEHYDROGENASE, DECARBOXYLATING"/>
    <property type="match status" value="1"/>
</dbReference>
<keyword evidence="5" id="KW-1185">Reference proteome</keyword>
<protein>
    <recommendedName>
        <fullName evidence="3">NAD-dependent epimerase/dehydratase domain-containing protein</fullName>
    </recommendedName>
</protein>
<evidence type="ECO:0000256" key="2">
    <source>
        <dbReference type="ARBA" id="ARBA00023445"/>
    </source>
</evidence>
<dbReference type="GO" id="GO:0016616">
    <property type="term" value="F:oxidoreductase activity, acting on the CH-OH group of donors, NAD or NADP as acceptor"/>
    <property type="evidence" value="ECO:0007669"/>
    <property type="project" value="TreeGrafter"/>
</dbReference>
<evidence type="ECO:0000256" key="1">
    <source>
        <dbReference type="ARBA" id="ARBA00023002"/>
    </source>
</evidence>
<dbReference type="STRING" id="1093900.A0A507BKA3"/>
<organism evidence="4 5">
    <name type="scientific">Thyridium curvatum</name>
    <dbReference type="NCBI Taxonomy" id="1093900"/>
    <lineage>
        <taxon>Eukaryota</taxon>
        <taxon>Fungi</taxon>
        <taxon>Dikarya</taxon>
        <taxon>Ascomycota</taxon>
        <taxon>Pezizomycotina</taxon>
        <taxon>Sordariomycetes</taxon>
        <taxon>Sordariomycetidae</taxon>
        <taxon>Thyridiales</taxon>
        <taxon>Thyridiaceae</taxon>
        <taxon>Thyridium</taxon>
    </lineage>
</organism>
<dbReference type="Pfam" id="PF01370">
    <property type="entry name" value="Epimerase"/>
    <property type="match status" value="1"/>
</dbReference>
<comment type="caution">
    <text evidence="4">The sequence shown here is derived from an EMBL/GenBank/DDBJ whole genome shotgun (WGS) entry which is preliminary data.</text>
</comment>
<dbReference type="SUPFAM" id="SSF51735">
    <property type="entry name" value="NAD(P)-binding Rossmann-fold domains"/>
    <property type="match status" value="1"/>
</dbReference>
<dbReference type="InterPro" id="IPR050425">
    <property type="entry name" value="NAD(P)_dehydrat-like"/>
</dbReference>
<dbReference type="CDD" id="cd05227">
    <property type="entry name" value="AR_SDR_e"/>
    <property type="match status" value="1"/>
</dbReference>
<evidence type="ECO:0000259" key="3">
    <source>
        <dbReference type="Pfam" id="PF01370"/>
    </source>
</evidence>
<keyword evidence="1" id="KW-0560">Oxidoreductase</keyword>
<dbReference type="EMBL" id="SKBQ01000014">
    <property type="protein sequence ID" value="TPX17120.1"/>
    <property type="molecule type" value="Genomic_DNA"/>
</dbReference>
<dbReference type="InterPro" id="IPR001509">
    <property type="entry name" value="Epimerase_deHydtase"/>
</dbReference>
<proteinExistence type="inferred from homology"/>
<evidence type="ECO:0000313" key="5">
    <source>
        <dbReference type="Proteomes" id="UP000319257"/>
    </source>
</evidence>
<sequence>MVRRVLLTGANGFIAQHILAAYLEDGHSVRGVVRSQAKADQLASIFSKYPASQLDFGVVPDITTPGAFDEVLKSSPPFDTVVHSASPFNFRKNSSNLEFLDPAVKGTTGILKSIKAHAPTVRRVVLTSSFAAIVNGGAGKTNPPKVYDESDWNPVTWEQALVSENMGLVYQASKKYAEKAAWDFVRDERPNFDLVALNPPLVLGPLYDPSAVARAADLPESVFGIYASLARPGLGPADPIVPGRVHLYVDVRDLARAHLLAAEVPAAGGRRFLLTAEQGNMTYQRAANILRERVPELAATVPRGEPDQAQPEEGSYDGSGALAREVLGLTFRAPEETIADMGRQLVAFRERAVAAGEK</sequence>